<accession>A0ABU9X8G3</accession>
<keyword evidence="3 5" id="KW-0597">Phosphoprotein</keyword>
<evidence type="ECO:0000256" key="3">
    <source>
        <dbReference type="ARBA" id="ARBA00022553"/>
    </source>
</evidence>
<dbReference type="InterPro" id="IPR011006">
    <property type="entry name" value="CheY-like_superfamily"/>
</dbReference>
<dbReference type="PROSITE" id="PS50109">
    <property type="entry name" value="HIS_KIN"/>
    <property type="match status" value="1"/>
</dbReference>
<feature type="coiled-coil region" evidence="6">
    <location>
        <begin position="347"/>
        <end position="374"/>
    </location>
</feature>
<dbReference type="Proteomes" id="UP001461960">
    <property type="component" value="Unassembled WGS sequence"/>
</dbReference>
<dbReference type="CDD" id="cd00082">
    <property type="entry name" value="HisKA"/>
    <property type="match status" value="1"/>
</dbReference>
<evidence type="ECO:0000256" key="1">
    <source>
        <dbReference type="ARBA" id="ARBA00000085"/>
    </source>
</evidence>
<dbReference type="PANTHER" id="PTHR45339">
    <property type="entry name" value="HYBRID SIGNAL TRANSDUCTION HISTIDINE KINASE J"/>
    <property type="match status" value="1"/>
</dbReference>
<dbReference type="Pfam" id="PF00512">
    <property type="entry name" value="HisKA"/>
    <property type="match status" value="1"/>
</dbReference>
<keyword evidence="4" id="KW-0902">Two-component regulatory system</keyword>
<evidence type="ECO:0000313" key="11">
    <source>
        <dbReference type="Proteomes" id="UP001461960"/>
    </source>
</evidence>
<dbReference type="SUPFAM" id="SSF55785">
    <property type="entry name" value="PYP-like sensor domain (PAS domain)"/>
    <property type="match status" value="1"/>
</dbReference>
<dbReference type="RefSeq" id="WP_345832225.1">
    <property type="nucleotide sequence ID" value="NZ_JBDGHN010000005.1"/>
</dbReference>
<organism evidence="10 11">
    <name type="scientific">Psychrobacter saeujeotis</name>
    <dbReference type="NCBI Taxonomy" id="3143436"/>
    <lineage>
        <taxon>Bacteria</taxon>
        <taxon>Pseudomonadati</taxon>
        <taxon>Pseudomonadota</taxon>
        <taxon>Gammaproteobacteria</taxon>
        <taxon>Moraxellales</taxon>
        <taxon>Moraxellaceae</taxon>
        <taxon>Psychrobacter</taxon>
    </lineage>
</organism>
<evidence type="ECO:0000259" key="9">
    <source>
        <dbReference type="PROSITE" id="PS50110"/>
    </source>
</evidence>
<dbReference type="InterPro" id="IPR003594">
    <property type="entry name" value="HATPase_dom"/>
</dbReference>
<dbReference type="SMART" id="SM00387">
    <property type="entry name" value="HATPase_c"/>
    <property type="match status" value="1"/>
</dbReference>
<dbReference type="Pfam" id="PF00072">
    <property type="entry name" value="Response_reg"/>
    <property type="match status" value="1"/>
</dbReference>
<dbReference type="InterPro" id="IPR013656">
    <property type="entry name" value="PAS_4"/>
</dbReference>
<dbReference type="SMART" id="SM00448">
    <property type="entry name" value="REC"/>
    <property type="match status" value="1"/>
</dbReference>
<dbReference type="CDD" id="cd17546">
    <property type="entry name" value="REC_hyHK_CKI1_RcsC-like"/>
    <property type="match status" value="1"/>
</dbReference>
<protein>
    <recommendedName>
        <fullName evidence="2">histidine kinase</fullName>
        <ecNumber evidence="2">2.7.13.3</ecNumber>
    </recommendedName>
</protein>
<dbReference type="SUPFAM" id="SSF47384">
    <property type="entry name" value="Homodimeric domain of signal transducing histidine kinase"/>
    <property type="match status" value="1"/>
</dbReference>
<dbReference type="PRINTS" id="PR00344">
    <property type="entry name" value="BCTRLSENSOR"/>
</dbReference>
<evidence type="ECO:0000256" key="5">
    <source>
        <dbReference type="PROSITE-ProRule" id="PRU00169"/>
    </source>
</evidence>
<feature type="domain" description="Response regulatory" evidence="9">
    <location>
        <begin position="833"/>
        <end position="949"/>
    </location>
</feature>
<dbReference type="CDD" id="cd16922">
    <property type="entry name" value="HATPase_EvgS-ArcB-TorS-like"/>
    <property type="match status" value="1"/>
</dbReference>
<reference evidence="10 11" key="1">
    <citation type="submission" date="2024-05" db="EMBL/GenBank/DDBJ databases">
        <authorList>
            <person name="Kim H.-Y."/>
            <person name="Kim E."/>
            <person name="Cai Y."/>
            <person name="Yang S.-M."/>
            <person name="Lee W."/>
        </authorList>
    </citation>
    <scope>NUCLEOTIDE SEQUENCE [LARGE SCALE GENOMIC DNA]</scope>
    <source>
        <strain evidence="10 11">FBL11</strain>
    </source>
</reference>
<evidence type="ECO:0000256" key="6">
    <source>
        <dbReference type="SAM" id="Coils"/>
    </source>
</evidence>
<dbReference type="SUPFAM" id="SSF52172">
    <property type="entry name" value="CheY-like"/>
    <property type="match status" value="1"/>
</dbReference>
<dbReference type="PROSITE" id="PS50110">
    <property type="entry name" value="RESPONSE_REGULATORY"/>
    <property type="match status" value="1"/>
</dbReference>
<dbReference type="SUPFAM" id="SSF55874">
    <property type="entry name" value="ATPase domain of HSP90 chaperone/DNA topoisomerase II/histidine kinase"/>
    <property type="match status" value="1"/>
</dbReference>
<dbReference type="Gene3D" id="3.40.50.2300">
    <property type="match status" value="1"/>
</dbReference>
<keyword evidence="11" id="KW-1185">Reference proteome</keyword>
<name>A0ABU9X8G3_9GAMM</name>
<dbReference type="PANTHER" id="PTHR45339:SF1">
    <property type="entry name" value="HYBRID SIGNAL TRANSDUCTION HISTIDINE KINASE J"/>
    <property type="match status" value="1"/>
</dbReference>
<dbReference type="InterPro" id="IPR003661">
    <property type="entry name" value="HisK_dim/P_dom"/>
</dbReference>
<keyword evidence="7" id="KW-1133">Transmembrane helix</keyword>
<evidence type="ECO:0000313" key="10">
    <source>
        <dbReference type="EMBL" id="MEN2751693.1"/>
    </source>
</evidence>
<evidence type="ECO:0000256" key="2">
    <source>
        <dbReference type="ARBA" id="ARBA00012438"/>
    </source>
</evidence>
<dbReference type="Gene3D" id="3.30.565.10">
    <property type="entry name" value="Histidine kinase-like ATPase, C-terminal domain"/>
    <property type="match status" value="1"/>
</dbReference>
<evidence type="ECO:0000259" key="8">
    <source>
        <dbReference type="PROSITE" id="PS50109"/>
    </source>
</evidence>
<dbReference type="Gene3D" id="3.30.450.20">
    <property type="entry name" value="PAS domain"/>
    <property type="match status" value="1"/>
</dbReference>
<proteinExistence type="predicted"/>
<dbReference type="SMART" id="SM00388">
    <property type="entry name" value="HisKA"/>
    <property type="match status" value="1"/>
</dbReference>
<feature type="transmembrane region" description="Helical" evidence="7">
    <location>
        <begin position="12"/>
        <end position="33"/>
    </location>
</feature>
<dbReference type="InterPro" id="IPR036890">
    <property type="entry name" value="HATPase_C_sf"/>
</dbReference>
<dbReference type="InterPro" id="IPR001789">
    <property type="entry name" value="Sig_transdc_resp-reg_receiver"/>
</dbReference>
<evidence type="ECO:0000256" key="7">
    <source>
        <dbReference type="SAM" id="Phobius"/>
    </source>
</evidence>
<comment type="caution">
    <text evidence="10">The sequence shown here is derived from an EMBL/GenBank/DDBJ whole genome shotgun (WGS) entry which is preliminary data.</text>
</comment>
<dbReference type="InterPro" id="IPR004358">
    <property type="entry name" value="Sig_transdc_His_kin-like_C"/>
</dbReference>
<dbReference type="Pfam" id="PF02518">
    <property type="entry name" value="HATPase_c"/>
    <property type="match status" value="1"/>
</dbReference>
<evidence type="ECO:0000256" key="4">
    <source>
        <dbReference type="ARBA" id="ARBA00023012"/>
    </source>
</evidence>
<keyword evidence="6" id="KW-0175">Coiled coil</keyword>
<dbReference type="Gene3D" id="1.10.287.130">
    <property type="match status" value="1"/>
</dbReference>
<dbReference type="InterPro" id="IPR005467">
    <property type="entry name" value="His_kinase_dom"/>
</dbReference>
<dbReference type="EC" id="2.7.13.3" evidence="2"/>
<gene>
    <name evidence="10" type="ORF">AAIR29_08615</name>
</gene>
<dbReference type="Pfam" id="PF08448">
    <property type="entry name" value="PAS_4"/>
    <property type="match status" value="1"/>
</dbReference>
<feature type="modified residue" description="4-aspartylphosphate" evidence="5">
    <location>
        <position position="884"/>
    </location>
</feature>
<dbReference type="InterPro" id="IPR035965">
    <property type="entry name" value="PAS-like_dom_sf"/>
</dbReference>
<dbReference type="EMBL" id="JBDGHN010000005">
    <property type="protein sequence ID" value="MEN2751693.1"/>
    <property type="molecule type" value="Genomic_DNA"/>
</dbReference>
<dbReference type="InterPro" id="IPR036097">
    <property type="entry name" value="HisK_dim/P_sf"/>
</dbReference>
<feature type="domain" description="Histidine kinase" evidence="8">
    <location>
        <begin position="377"/>
        <end position="635"/>
    </location>
</feature>
<feature type="transmembrane region" description="Helical" evidence="7">
    <location>
        <begin position="157"/>
        <end position="176"/>
    </location>
</feature>
<keyword evidence="7" id="KW-0472">Membrane</keyword>
<sequence length="952" mass="108399">MQQFQSLKRLLFFYILTLLIMLALYYAMMLSTLKTQSQTHSQVVFAALQHEIIDHAVPTETEIENIVTKPFFQDISYQLIFMLPSGQTYVYHHIQPQEAEFTSVTFPTLTSTSTTNNSSYQIDNETLTGRIKLENGHQIYVVLRHQPLNISWISYQFWLPLMTAIMLFSLALLYALKRRTNWEQLIQYTDSLAISSKEAYIPPPFVTEKATPEFLRLGHTLSRISYQLHDHHRRIKTLNQRLEHLVNQAPLPMLIVMRQGHISFFNQRFEQVFTTAFQRHNHYSLTDFLTGSDKATQQLLQKLSTLRVTRNLLVYGLEDRQAYQLHITPWFGAHGQVHGFTVILNNIDNLITQADDLHLQNQQLQLQIKEFTKLRSIIGHELRTPLNAIIGTLGLIEAHRLTPRQQEVLSMLTQSSQSMLAMLNDMLDMAKIKAGKADIVNEPTDIFKLGQHVSDLMIGSARRQGINLLYFFMPDSPRYISTDGNRLRQILLNLLDNATKFTSSGYVALVIEPITYEQMRSITSLDNKRTLTTIARNQNLAPDNRLPNTVTNTGAEHQWMRFSVKDTGIGIAESEQDKLFSYFNQANRQISQNFGGTGLGLAISNSFAQLLGGFIQLDSELDVGSNFALYLPCHQPTYQPIYHFHSSLMHIRFIVIVEQDICVTFFQHLCSHLSLPVSIYTDLDDKAAQKLYEQLELEAKILQPILLLDYEYYETYTHLAPVTGAIDDPSIDNQQRLVNSEQSQVIHKLLNDTSLPKLLLSMKPERSIPSSFLDQFDGFLNKPLDVALLLSELIRLSQTTTVTLKHEDSSHTSEHAKKPTMDNNTVEVASAPTILVVDDNLTNQKITCKMLDKLGYPSLVADNGRQALERLDAQRQQISLILMDCRMPVMDGLQATQVIRSQGSSIPIVALTANNTEEDREACRLAGMDDFLAKPINKDKLKTVLKSLMTAE</sequence>
<comment type="catalytic activity">
    <reaction evidence="1">
        <text>ATP + protein L-histidine = ADP + protein N-phospho-L-histidine.</text>
        <dbReference type="EC" id="2.7.13.3"/>
    </reaction>
</comment>
<keyword evidence="7" id="KW-0812">Transmembrane</keyword>